<keyword evidence="12" id="KW-1185">Reference proteome</keyword>
<comment type="similarity">
    <text evidence="3">Belongs to the FAD-dependent oxidoreductase family.</text>
</comment>
<evidence type="ECO:0000313" key="12">
    <source>
        <dbReference type="Proteomes" id="UP000014012"/>
    </source>
</evidence>
<dbReference type="Proteomes" id="UP000014012">
    <property type="component" value="Unassembled WGS sequence"/>
</dbReference>
<reference evidence="11 12" key="1">
    <citation type="journal article" date="2013" name="Genome Announc.">
        <title>Genome Sequence of Plesiomonas shigelloides Strain 302-73 (Serotype O1).</title>
        <authorList>
            <person name="Pique N."/>
            <person name="Aquilini E."/>
            <person name="Alioto T."/>
            <person name="Minana-Galbis D."/>
            <person name="Tomas J.M."/>
        </authorList>
    </citation>
    <scope>NUCLEOTIDE SEQUENCE [LARGE SCALE GENOMIC DNA]</scope>
    <source>
        <strain evidence="11 12">302-73</strain>
    </source>
</reference>
<dbReference type="GO" id="GO:0005737">
    <property type="term" value="C:cytoplasm"/>
    <property type="evidence" value="ECO:0007669"/>
    <property type="project" value="UniProtKB-SubCell"/>
</dbReference>
<evidence type="ECO:0000256" key="6">
    <source>
        <dbReference type="ARBA" id="ARBA00022827"/>
    </source>
</evidence>
<evidence type="ECO:0000256" key="7">
    <source>
        <dbReference type="ARBA" id="ARBA00023002"/>
    </source>
</evidence>
<dbReference type="EMBL" id="AQQO01000021">
    <property type="protein sequence ID" value="EON90357.1"/>
    <property type="molecule type" value="Genomic_DNA"/>
</dbReference>
<dbReference type="InterPro" id="IPR023753">
    <property type="entry name" value="FAD/NAD-binding_dom"/>
</dbReference>
<dbReference type="Pfam" id="PF07992">
    <property type="entry name" value="Pyr_redox_2"/>
    <property type="match status" value="1"/>
</dbReference>
<name>R8AVI9_PLESH</name>
<dbReference type="OrthoDB" id="9808980at2"/>
<dbReference type="HOGENOM" id="CLU_003291_4_4_6"/>
<gene>
    <name evidence="11" type="ORF">PLESHI_02477</name>
</gene>
<comment type="caution">
    <text evidence="11">The sequence shown here is derived from an EMBL/GenBank/DDBJ whole genome shotgun (WGS) entry which is preliminary data.</text>
</comment>
<keyword evidence="7" id="KW-0560">Oxidoreductase</keyword>
<proteinExistence type="inferred from homology"/>
<keyword evidence="4" id="KW-0963">Cytoplasm</keyword>
<evidence type="ECO:0000256" key="2">
    <source>
        <dbReference type="ARBA" id="ARBA00004496"/>
    </source>
</evidence>
<evidence type="ECO:0000256" key="5">
    <source>
        <dbReference type="ARBA" id="ARBA00022630"/>
    </source>
</evidence>
<evidence type="ECO:0000259" key="10">
    <source>
        <dbReference type="Pfam" id="PF18113"/>
    </source>
</evidence>
<dbReference type="Gene3D" id="3.50.50.60">
    <property type="entry name" value="FAD/NAD(P)-binding domain"/>
    <property type="match status" value="2"/>
</dbReference>
<dbReference type="InterPro" id="IPR036188">
    <property type="entry name" value="FAD/NAD-bd_sf"/>
</dbReference>
<dbReference type="PRINTS" id="PR00368">
    <property type="entry name" value="FADPNR"/>
</dbReference>
<dbReference type="PANTHER" id="PTHR43429:SF3">
    <property type="entry name" value="NITRITE REDUCTASE [NAD(P)H]"/>
    <property type="match status" value="1"/>
</dbReference>
<evidence type="ECO:0000256" key="3">
    <source>
        <dbReference type="ARBA" id="ARBA00006442"/>
    </source>
</evidence>
<dbReference type="SUPFAM" id="SSF51905">
    <property type="entry name" value="FAD/NAD(P)-binding domain"/>
    <property type="match status" value="2"/>
</dbReference>
<protein>
    <submittedName>
        <fullName evidence="11">NADH:flavorubredoxin oxidoreductase</fullName>
    </submittedName>
</protein>
<dbReference type="InterPro" id="IPR041364">
    <property type="entry name" value="Rbx-bd"/>
</dbReference>
<accession>R8AVI9</accession>
<dbReference type="STRING" id="703.SAMEA2665130_00922"/>
<evidence type="ECO:0000313" key="11">
    <source>
        <dbReference type="EMBL" id="EON90357.1"/>
    </source>
</evidence>
<evidence type="ECO:0000259" key="9">
    <source>
        <dbReference type="Pfam" id="PF07992"/>
    </source>
</evidence>
<dbReference type="GO" id="GO:0016491">
    <property type="term" value="F:oxidoreductase activity"/>
    <property type="evidence" value="ECO:0007669"/>
    <property type="project" value="UniProtKB-KW"/>
</dbReference>
<keyword evidence="8" id="KW-0520">NAD</keyword>
<evidence type="ECO:0000256" key="1">
    <source>
        <dbReference type="ARBA" id="ARBA00001974"/>
    </source>
</evidence>
<dbReference type="PATRIC" id="fig|1315976.3.peg.476"/>
<dbReference type="RefSeq" id="WP_010862134.1">
    <property type="nucleotide sequence ID" value="NZ_KB944507.1"/>
</dbReference>
<comment type="subcellular location">
    <subcellularLocation>
        <location evidence="2">Cytoplasm</location>
    </subcellularLocation>
</comment>
<keyword evidence="5" id="KW-0285">Flavoprotein</keyword>
<comment type="cofactor">
    <cofactor evidence="1">
        <name>FAD</name>
        <dbReference type="ChEBI" id="CHEBI:57692"/>
    </cofactor>
</comment>
<dbReference type="InterPro" id="IPR050260">
    <property type="entry name" value="FAD-bd_OxRdtase"/>
</dbReference>
<organism evidence="11 12">
    <name type="scientific">Plesiomonas shigelloides 302-73</name>
    <dbReference type="NCBI Taxonomy" id="1315976"/>
    <lineage>
        <taxon>Bacteria</taxon>
        <taxon>Pseudomonadati</taxon>
        <taxon>Pseudomonadota</taxon>
        <taxon>Gammaproteobacteria</taxon>
        <taxon>Enterobacterales</taxon>
        <taxon>Enterobacteriaceae</taxon>
        <taxon>Plesiomonas</taxon>
    </lineage>
</organism>
<evidence type="ECO:0000256" key="4">
    <source>
        <dbReference type="ARBA" id="ARBA00022490"/>
    </source>
</evidence>
<dbReference type="PANTHER" id="PTHR43429">
    <property type="entry name" value="PYRIDINE NUCLEOTIDE-DISULFIDE OXIDOREDUCTASE DOMAIN-CONTAINING"/>
    <property type="match status" value="1"/>
</dbReference>
<evidence type="ECO:0000256" key="8">
    <source>
        <dbReference type="ARBA" id="ARBA00023027"/>
    </source>
</evidence>
<dbReference type="PRINTS" id="PR00411">
    <property type="entry name" value="PNDRDTASEI"/>
</dbReference>
<feature type="domain" description="FAD/NAD(P)-binding" evidence="9">
    <location>
        <begin position="22"/>
        <end position="296"/>
    </location>
</feature>
<sequence length="410" mass="44136">MPTLHMTTPPAQASTTLVDAPIIIVGSGFAAWQLVKAIRRQNAQQPILLITADDGCDYNKPDLSHIFTHQTEADSMVRADAATLAAELNIEILTQTRVTALEPKQHLLHTASATLRYSKLVLAVGAHSVIPPLPDDAAQHCMTLNSLQDYRQHAARLQQMPSVLIVGGGLIGTELGMDAVLAGKQVIMTDLAPRLLARQLPALISQAVQQQMQEHGVRFKLGCTLTALQRSDSGEWAITFSDGSRYQAAEILCTAGLRPEITLAQRAGLQTDRGIVTDAYLATSEEDIFALGDCAQVAGEVYAYLQPILLCAAALAKTLLGQPTAVRIPTQSVRVKTPLLPLQIAGTLASHLASEEVGTQQIVLNDPKGMTLWQLDAEQKRCGFVAAGEHQKQAMAMLKMLGQPFEIAPR</sequence>
<dbReference type="NCBIfam" id="NF003437">
    <property type="entry name" value="PRK04965.1"/>
    <property type="match status" value="1"/>
</dbReference>
<dbReference type="AlphaFoldDB" id="R8AVI9"/>
<feature type="domain" description="Rubredoxin binding" evidence="10">
    <location>
        <begin position="325"/>
        <end position="401"/>
    </location>
</feature>
<keyword evidence="6" id="KW-0274">FAD</keyword>
<dbReference type="Pfam" id="PF18113">
    <property type="entry name" value="Rbx_binding"/>
    <property type="match status" value="1"/>
</dbReference>